<feature type="signal peptide" evidence="4">
    <location>
        <begin position="1"/>
        <end position="18"/>
    </location>
</feature>
<dbReference type="Proteomes" id="UP000663879">
    <property type="component" value="Unassembled WGS sequence"/>
</dbReference>
<evidence type="ECO:0000313" key="5">
    <source>
        <dbReference type="EMBL" id="CAF0893013.1"/>
    </source>
</evidence>
<keyword evidence="3" id="KW-0472">Membrane</keyword>
<sequence>MFNISILLFICFTGLISSEEGVSSDNVKTNFNETQTSTIIVPTISQTNESNVVVDSKHNLTMLAKKDGNLIVNGNGVALGRKISPEIESKVASSNTALIIVITVLVAVVIVGGVLGAIFVMKRRLFVWNLNDKKSDGANGVLTNASSENGSVNKCEGVIETKTEEVNETEEKKEQVKIETIVENVEEKPQETNLTEQNASSSLVVNVLNELNEVNEKAKSNANLDQIDAEKQPLNNNE</sequence>
<feature type="region of interest" description="Disordered" evidence="2">
    <location>
        <begin position="216"/>
        <end position="238"/>
    </location>
</feature>
<comment type="caution">
    <text evidence="5">The sequence shown here is derived from an EMBL/GenBank/DDBJ whole genome shotgun (WGS) entry which is preliminary data.</text>
</comment>
<keyword evidence="6" id="KW-1185">Reference proteome</keyword>
<dbReference type="EMBL" id="CAJNOC010001812">
    <property type="protein sequence ID" value="CAF0893013.1"/>
    <property type="molecule type" value="Genomic_DNA"/>
</dbReference>
<name>A0A813Z480_9BILA</name>
<evidence type="ECO:0000256" key="4">
    <source>
        <dbReference type="SAM" id="SignalP"/>
    </source>
</evidence>
<evidence type="ECO:0000256" key="3">
    <source>
        <dbReference type="SAM" id="Phobius"/>
    </source>
</evidence>
<keyword evidence="1" id="KW-0175">Coiled coil</keyword>
<dbReference type="AlphaFoldDB" id="A0A813Z480"/>
<evidence type="ECO:0000256" key="1">
    <source>
        <dbReference type="SAM" id="Coils"/>
    </source>
</evidence>
<keyword evidence="3" id="KW-0812">Transmembrane</keyword>
<reference evidence="5" key="1">
    <citation type="submission" date="2021-02" db="EMBL/GenBank/DDBJ databases">
        <authorList>
            <person name="Nowell W R."/>
        </authorList>
    </citation>
    <scope>NUCLEOTIDE SEQUENCE</scope>
    <source>
        <strain evidence="5">Ploen Becks lab</strain>
    </source>
</reference>
<dbReference type="OrthoDB" id="10612319at2759"/>
<proteinExistence type="predicted"/>
<accession>A0A813Z480</accession>
<keyword evidence="4" id="KW-0732">Signal</keyword>
<feature type="transmembrane region" description="Helical" evidence="3">
    <location>
        <begin position="97"/>
        <end position="120"/>
    </location>
</feature>
<gene>
    <name evidence="5" type="ORF">OXX778_LOCUS11008</name>
</gene>
<evidence type="ECO:0000313" key="6">
    <source>
        <dbReference type="Proteomes" id="UP000663879"/>
    </source>
</evidence>
<keyword evidence="3" id="KW-1133">Transmembrane helix</keyword>
<feature type="coiled-coil region" evidence="1">
    <location>
        <begin position="152"/>
        <end position="179"/>
    </location>
</feature>
<evidence type="ECO:0000256" key="2">
    <source>
        <dbReference type="SAM" id="MobiDB-lite"/>
    </source>
</evidence>
<protein>
    <submittedName>
        <fullName evidence="5">Uncharacterized protein</fullName>
    </submittedName>
</protein>
<feature type="chain" id="PRO_5032493717" evidence="4">
    <location>
        <begin position="19"/>
        <end position="238"/>
    </location>
</feature>
<organism evidence="5 6">
    <name type="scientific">Brachionus calyciflorus</name>
    <dbReference type="NCBI Taxonomy" id="104777"/>
    <lineage>
        <taxon>Eukaryota</taxon>
        <taxon>Metazoa</taxon>
        <taxon>Spiralia</taxon>
        <taxon>Gnathifera</taxon>
        <taxon>Rotifera</taxon>
        <taxon>Eurotatoria</taxon>
        <taxon>Monogononta</taxon>
        <taxon>Pseudotrocha</taxon>
        <taxon>Ploima</taxon>
        <taxon>Brachionidae</taxon>
        <taxon>Brachionus</taxon>
    </lineage>
</organism>